<keyword evidence="3" id="KW-0687">Ribonucleoprotein</keyword>
<accession>A0AAD5XZ62</accession>
<dbReference type="InterPro" id="IPR012678">
    <property type="entry name" value="Ribosomal_uL23/eL15/eS24_sf"/>
</dbReference>
<evidence type="ECO:0000256" key="4">
    <source>
        <dbReference type="ARBA" id="ARBA00039977"/>
    </source>
</evidence>
<feature type="compositionally biased region" description="Basic and acidic residues" evidence="5">
    <location>
        <begin position="145"/>
        <end position="160"/>
    </location>
</feature>
<evidence type="ECO:0000256" key="2">
    <source>
        <dbReference type="ARBA" id="ARBA00022980"/>
    </source>
</evidence>
<dbReference type="InterPro" id="IPR013025">
    <property type="entry name" value="Ribosomal_uL23-like"/>
</dbReference>
<proteinExistence type="inferred from homology"/>
<dbReference type="GO" id="GO:0032543">
    <property type="term" value="P:mitochondrial translation"/>
    <property type="evidence" value="ECO:0007669"/>
    <property type="project" value="TreeGrafter"/>
</dbReference>
<dbReference type="AlphaFoldDB" id="A0AAD5XZ62"/>
<evidence type="ECO:0000313" key="7">
    <source>
        <dbReference type="Proteomes" id="UP001211065"/>
    </source>
</evidence>
<keyword evidence="7" id="KW-1185">Reference proteome</keyword>
<keyword evidence="2" id="KW-0689">Ribosomal protein</keyword>
<reference evidence="6" key="1">
    <citation type="submission" date="2020-05" db="EMBL/GenBank/DDBJ databases">
        <title>Phylogenomic resolution of chytrid fungi.</title>
        <authorList>
            <person name="Stajich J.E."/>
            <person name="Amses K."/>
            <person name="Simmons R."/>
            <person name="Seto K."/>
            <person name="Myers J."/>
            <person name="Bonds A."/>
            <person name="Quandt C.A."/>
            <person name="Barry K."/>
            <person name="Liu P."/>
            <person name="Grigoriev I."/>
            <person name="Longcore J.E."/>
            <person name="James T.Y."/>
        </authorList>
    </citation>
    <scope>NUCLEOTIDE SEQUENCE</scope>
    <source>
        <strain evidence="6">JEL0476</strain>
    </source>
</reference>
<dbReference type="Pfam" id="PF00276">
    <property type="entry name" value="Ribosomal_L23"/>
    <property type="match status" value="1"/>
</dbReference>
<evidence type="ECO:0000313" key="6">
    <source>
        <dbReference type="EMBL" id="KAJ3227881.1"/>
    </source>
</evidence>
<protein>
    <recommendedName>
        <fullName evidence="4">Large ribosomal subunit protein uL23m</fullName>
    </recommendedName>
</protein>
<comment type="caution">
    <text evidence="6">The sequence shown here is derived from an EMBL/GenBank/DDBJ whole genome shotgun (WGS) entry which is preliminary data.</text>
</comment>
<sequence>MSAFNTKLTQLYFPNINFVLVRSHHPPHQAVFKCPKSLNKIDIKNYLEALYKVHVTDVRTLVYLGRLGQKDPFGKRERHASYKKAIVTMTEDFIFPPESTAATKLPTAPKRGRTGKNNAADNKKEEKNKAAGSENTVASGNTSKTIKDLKDSKDSEEKKV</sequence>
<dbReference type="GO" id="GO:0005762">
    <property type="term" value="C:mitochondrial large ribosomal subunit"/>
    <property type="evidence" value="ECO:0007669"/>
    <property type="project" value="TreeGrafter"/>
</dbReference>
<feature type="region of interest" description="Disordered" evidence="5">
    <location>
        <begin position="98"/>
        <end position="160"/>
    </location>
</feature>
<feature type="compositionally biased region" description="Polar residues" evidence="5">
    <location>
        <begin position="133"/>
        <end position="144"/>
    </location>
</feature>
<dbReference type="PANTHER" id="PTHR12059:SF5">
    <property type="entry name" value="LARGE RIBOSOMAL SUBUNIT PROTEIN UL23M"/>
    <property type="match status" value="1"/>
</dbReference>
<name>A0AAD5XZ62_9FUNG</name>
<dbReference type="Gene3D" id="3.30.70.330">
    <property type="match status" value="1"/>
</dbReference>
<evidence type="ECO:0000256" key="1">
    <source>
        <dbReference type="ARBA" id="ARBA00006700"/>
    </source>
</evidence>
<dbReference type="PANTHER" id="PTHR12059">
    <property type="entry name" value="RIBOSOMAL PROTEIN L23-RELATED"/>
    <property type="match status" value="1"/>
</dbReference>
<comment type="similarity">
    <text evidence="1">Belongs to the universal ribosomal protein uL23 family.</text>
</comment>
<dbReference type="Proteomes" id="UP001211065">
    <property type="component" value="Unassembled WGS sequence"/>
</dbReference>
<evidence type="ECO:0000256" key="3">
    <source>
        <dbReference type="ARBA" id="ARBA00023274"/>
    </source>
</evidence>
<evidence type="ECO:0000256" key="5">
    <source>
        <dbReference type="SAM" id="MobiDB-lite"/>
    </source>
</evidence>
<dbReference type="SUPFAM" id="SSF54189">
    <property type="entry name" value="Ribosomal proteins S24e, L23 and L15e"/>
    <property type="match status" value="1"/>
</dbReference>
<gene>
    <name evidence="6" type="ORF">HK099_008291</name>
</gene>
<organism evidence="6 7">
    <name type="scientific">Clydaea vesicula</name>
    <dbReference type="NCBI Taxonomy" id="447962"/>
    <lineage>
        <taxon>Eukaryota</taxon>
        <taxon>Fungi</taxon>
        <taxon>Fungi incertae sedis</taxon>
        <taxon>Chytridiomycota</taxon>
        <taxon>Chytridiomycota incertae sedis</taxon>
        <taxon>Chytridiomycetes</taxon>
        <taxon>Lobulomycetales</taxon>
        <taxon>Lobulomycetaceae</taxon>
        <taxon>Clydaea</taxon>
    </lineage>
</organism>
<dbReference type="InterPro" id="IPR012677">
    <property type="entry name" value="Nucleotide-bd_a/b_plait_sf"/>
</dbReference>
<dbReference type="EMBL" id="JADGJW010000009">
    <property type="protein sequence ID" value="KAJ3227881.1"/>
    <property type="molecule type" value="Genomic_DNA"/>
</dbReference>
<dbReference type="GO" id="GO:0003735">
    <property type="term" value="F:structural constituent of ribosome"/>
    <property type="evidence" value="ECO:0007669"/>
    <property type="project" value="InterPro"/>
</dbReference>